<sequence>MSSDRRCDVILFIQKICWKLIELENKSAELKKQNPYQLPPLVVGGVIFVQFLFFNYRGKEMNIA</sequence>
<reference evidence="2 3" key="1">
    <citation type="submission" date="2015-01" db="EMBL/GenBank/DDBJ databases">
        <title>Evolution of Trichinella species and genotypes.</title>
        <authorList>
            <person name="Korhonen P.K."/>
            <person name="Edoardo P."/>
            <person name="Giuseppe L.R."/>
            <person name="Gasser R.B."/>
        </authorList>
    </citation>
    <scope>NUCLEOTIDE SEQUENCE [LARGE SCALE GENOMIC DNA]</scope>
    <source>
        <strain evidence="2">ISS1980</strain>
    </source>
</reference>
<accession>A0A0V1MI44</accession>
<evidence type="ECO:0000313" key="2">
    <source>
        <dbReference type="EMBL" id="KRZ71276.1"/>
    </source>
</evidence>
<protein>
    <submittedName>
        <fullName evidence="2">Uncharacterized protein</fullName>
    </submittedName>
</protein>
<organism evidence="2 3">
    <name type="scientific">Trichinella papuae</name>
    <dbReference type="NCBI Taxonomy" id="268474"/>
    <lineage>
        <taxon>Eukaryota</taxon>
        <taxon>Metazoa</taxon>
        <taxon>Ecdysozoa</taxon>
        <taxon>Nematoda</taxon>
        <taxon>Enoplea</taxon>
        <taxon>Dorylaimia</taxon>
        <taxon>Trichinellida</taxon>
        <taxon>Trichinellidae</taxon>
        <taxon>Trichinella</taxon>
    </lineage>
</organism>
<dbReference type="EMBL" id="JYDO01000099">
    <property type="protein sequence ID" value="KRZ71276.1"/>
    <property type="molecule type" value="Genomic_DNA"/>
</dbReference>
<keyword evidence="3" id="KW-1185">Reference proteome</keyword>
<keyword evidence="1" id="KW-1133">Transmembrane helix</keyword>
<keyword evidence="1" id="KW-0472">Membrane</keyword>
<dbReference type="Proteomes" id="UP000054843">
    <property type="component" value="Unassembled WGS sequence"/>
</dbReference>
<comment type="caution">
    <text evidence="2">The sequence shown here is derived from an EMBL/GenBank/DDBJ whole genome shotgun (WGS) entry which is preliminary data.</text>
</comment>
<keyword evidence="1" id="KW-0812">Transmembrane</keyword>
<name>A0A0V1MI44_9BILA</name>
<dbReference type="AlphaFoldDB" id="A0A0V1MI44"/>
<proteinExistence type="predicted"/>
<evidence type="ECO:0000256" key="1">
    <source>
        <dbReference type="SAM" id="Phobius"/>
    </source>
</evidence>
<feature type="transmembrane region" description="Helical" evidence="1">
    <location>
        <begin position="36"/>
        <end position="56"/>
    </location>
</feature>
<gene>
    <name evidence="2" type="ORF">T10_12629</name>
</gene>
<evidence type="ECO:0000313" key="3">
    <source>
        <dbReference type="Proteomes" id="UP000054843"/>
    </source>
</evidence>